<reference evidence="2" key="1">
    <citation type="submission" date="2017-07" db="EMBL/GenBank/DDBJ databases">
        <title>Taro Niue Genome Assembly and Annotation.</title>
        <authorList>
            <person name="Atibalentja N."/>
            <person name="Keating K."/>
            <person name="Fields C.J."/>
        </authorList>
    </citation>
    <scope>NUCLEOTIDE SEQUENCE</scope>
    <source>
        <strain evidence="2">Niue_2</strain>
        <tissue evidence="2">Leaf</tissue>
    </source>
</reference>
<dbReference type="Proteomes" id="UP000652761">
    <property type="component" value="Unassembled WGS sequence"/>
</dbReference>
<keyword evidence="3" id="KW-1185">Reference proteome</keyword>
<evidence type="ECO:0000256" key="1">
    <source>
        <dbReference type="SAM" id="MobiDB-lite"/>
    </source>
</evidence>
<evidence type="ECO:0000313" key="2">
    <source>
        <dbReference type="EMBL" id="MQL92159.1"/>
    </source>
</evidence>
<dbReference type="OrthoDB" id="1305854at2759"/>
<accession>A0A843VLD6</accession>
<evidence type="ECO:0008006" key="4">
    <source>
        <dbReference type="Google" id="ProtNLM"/>
    </source>
</evidence>
<sequence>MGLLSTGAGFQNWDFSSVCTCRQQARGLSTGTHRVDFLVSGQGFLSTASPSSVDRGCVNLQKTIPFNLQCIALWKHALRGEAGIAKFEEVIARSDSERSTTPTVVTSPVGCPRFSVSQAISSGLVPFTASILVYGLLELGEFPTEPVTSEAHPYSPQAKVKRKFRYRLPVRDRVEVEMADRRDWGGGGEDHEESTQRMIERIWESLTNIRMRMDQQASVPPAAIPPVVGVPVALVAPSPRVEVPYVAPIPPPVMAAEEPVMQVEKFLRLQLPTYTGGPNPDTEEHWIHEIERVFTTMRCPAADKVVLATYQLRGFAQQWWRLKMQTTFADVSLRKATPKTIAMRGRSFAGFQGRFGVRRVLAAGIRVKRGKHREIVGLCVLRGGSTTPTVVTSPVWFPRFSVSQAASLRLVSFTAFVLVYGFLELGGFPTEPVTSKAHPYSPQAKGTSACREEGGDGDGGSRSYWRWSKADLFPEPSFASCSAYSAASPILALAYSATELRPLPSRRENGLPLHRASPHLHLLHPLRYNPRPLHRVELEVVLEMIEAIFVEVKYVTCRREADDEDEPMKKTLNDRKSIAAGSPDVDGFSAKVLKAKAWLEMIERRISAPETPTKMSLKEPEVINTWELMEGLEDANPL</sequence>
<name>A0A843VLD6_COLES</name>
<feature type="region of interest" description="Disordered" evidence="1">
    <location>
        <begin position="434"/>
        <end position="457"/>
    </location>
</feature>
<proteinExistence type="predicted"/>
<comment type="caution">
    <text evidence="2">The sequence shown here is derived from an EMBL/GenBank/DDBJ whole genome shotgun (WGS) entry which is preliminary data.</text>
</comment>
<protein>
    <recommendedName>
        <fullName evidence="4">Retrotransposon gag domain-containing protein</fullName>
    </recommendedName>
</protein>
<dbReference type="EMBL" id="NMUH01001418">
    <property type="protein sequence ID" value="MQL92159.1"/>
    <property type="molecule type" value="Genomic_DNA"/>
</dbReference>
<dbReference type="AlphaFoldDB" id="A0A843VLD6"/>
<evidence type="ECO:0000313" key="3">
    <source>
        <dbReference type="Proteomes" id="UP000652761"/>
    </source>
</evidence>
<organism evidence="2 3">
    <name type="scientific">Colocasia esculenta</name>
    <name type="common">Wild taro</name>
    <name type="synonym">Arum esculentum</name>
    <dbReference type="NCBI Taxonomy" id="4460"/>
    <lineage>
        <taxon>Eukaryota</taxon>
        <taxon>Viridiplantae</taxon>
        <taxon>Streptophyta</taxon>
        <taxon>Embryophyta</taxon>
        <taxon>Tracheophyta</taxon>
        <taxon>Spermatophyta</taxon>
        <taxon>Magnoliopsida</taxon>
        <taxon>Liliopsida</taxon>
        <taxon>Araceae</taxon>
        <taxon>Aroideae</taxon>
        <taxon>Colocasieae</taxon>
        <taxon>Colocasia</taxon>
    </lineage>
</organism>
<gene>
    <name evidence="2" type="ORF">Taro_024783</name>
</gene>